<dbReference type="FunFam" id="3.40.50.10330:FF:000019">
    <property type="entry name" value="NAD kinase 2, chloroplastic"/>
    <property type="match status" value="1"/>
</dbReference>
<dbReference type="GO" id="GO:0009507">
    <property type="term" value="C:chloroplast"/>
    <property type="evidence" value="ECO:0007669"/>
    <property type="project" value="UniProtKB-SubCell"/>
</dbReference>
<comment type="catalytic activity">
    <reaction evidence="14">
        <text>NAD(+) + ATP = ADP + NADP(+) + H(+)</text>
        <dbReference type="Rhea" id="RHEA:18629"/>
        <dbReference type="ChEBI" id="CHEBI:15378"/>
        <dbReference type="ChEBI" id="CHEBI:30616"/>
        <dbReference type="ChEBI" id="CHEBI:57540"/>
        <dbReference type="ChEBI" id="CHEBI:58349"/>
        <dbReference type="ChEBI" id="CHEBI:456216"/>
        <dbReference type="EC" id="2.7.1.23"/>
    </reaction>
</comment>
<dbReference type="Pfam" id="PF22741">
    <property type="entry name" value="PTP-NADK"/>
    <property type="match status" value="1"/>
</dbReference>
<dbReference type="GO" id="GO:0019674">
    <property type="term" value="P:NAD+ metabolic process"/>
    <property type="evidence" value="ECO:0007669"/>
    <property type="project" value="InterPro"/>
</dbReference>
<dbReference type="Gene3D" id="3.90.190.10">
    <property type="entry name" value="Protein tyrosine phosphatase superfamily"/>
    <property type="match status" value="1"/>
</dbReference>
<keyword evidence="6 18" id="KW-0808">Transferase</keyword>
<protein>
    <recommendedName>
        <fullName evidence="3">NAD(+) kinase</fullName>
        <ecNumber evidence="3">2.7.1.23</ecNumber>
    </recommendedName>
</protein>
<feature type="domain" description="DSP-PTPase phosphatase fused to NAD+ Kinase" evidence="17">
    <location>
        <begin position="251"/>
        <end position="391"/>
    </location>
</feature>
<dbReference type="GO" id="GO:0006741">
    <property type="term" value="P:NADP+ biosynthetic process"/>
    <property type="evidence" value="ECO:0007669"/>
    <property type="project" value="InterPro"/>
</dbReference>
<proteinExistence type="inferred from homology"/>
<evidence type="ECO:0000256" key="6">
    <source>
        <dbReference type="ARBA" id="ARBA00022679"/>
    </source>
</evidence>
<dbReference type="InterPro" id="IPR055214">
    <property type="entry name" value="PTP-NADK"/>
</dbReference>
<keyword evidence="10" id="KW-0521">NADP</keyword>
<keyword evidence="7" id="KW-0547">Nucleotide-binding</keyword>
<dbReference type="Pfam" id="PF01513">
    <property type="entry name" value="NAD_kinase"/>
    <property type="match status" value="1"/>
</dbReference>
<keyword evidence="4" id="KW-0150">Chloroplast</keyword>
<dbReference type="AlphaFoldDB" id="A0A7C9AAG7"/>
<evidence type="ECO:0000256" key="1">
    <source>
        <dbReference type="ARBA" id="ARBA00004229"/>
    </source>
</evidence>
<dbReference type="InterPro" id="IPR016064">
    <property type="entry name" value="NAD/diacylglycerol_kinase_sf"/>
</dbReference>
<evidence type="ECO:0000259" key="17">
    <source>
        <dbReference type="Pfam" id="PF22741"/>
    </source>
</evidence>
<dbReference type="SUPFAM" id="SSF111331">
    <property type="entry name" value="NAD kinase/diacylglycerol kinase-like"/>
    <property type="match status" value="1"/>
</dbReference>
<evidence type="ECO:0000256" key="12">
    <source>
        <dbReference type="ARBA" id="ARBA00022946"/>
    </source>
</evidence>
<evidence type="ECO:0000256" key="14">
    <source>
        <dbReference type="ARBA" id="ARBA00047925"/>
    </source>
</evidence>
<reference evidence="18" key="2">
    <citation type="submission" date="2020-07" db="EMBL/GenBank/DDBJ databases">
        <authorList>
            <person name="Vera ALvarez R."/>
            <person name="Arias-Moreno D.M."/>
            <person name="Jimenez-Jacinto V."/>
            <person name="Jimenez-Bremont J.F."/>
            <person name="Swaminathan K."/>
            <person name="Moose S.P."/>
            <person name="Guerrero-Gonzalez M.L."/>
            <person name="Marino-Ramirez L."/>
            <person name="Landsman D."/>
            <person name="Rodriguez-Kessler M."/>
            <person name="Delgado-Sanchez P."/>
        </authorList>
    </citation>
    <scope>NUCLEOTIDE SEQUENCE</scope>
    <source>
        <tissue evidence="18">Cladode</tissue>
    </source>
</reference>
<organism evidence="18">
    <name type="scientific">Opuntia streptacantha</name>
    <name type="common">Prickly pear cactus</name>
    <name type="synonym">Opuntia cardona</name>
    <dbReference type="NCBI Taxonomy" id="393608"/>
    <lineage>
        <taxon>Eukaryota</taxon>
        <taxon>Viridiplantae</taxon>
        <taxon>Streptophyta</taxon>
        <taxon>Embryophyta</taxon>
        <taxon>Tracheophyta</taxon>
        <taxon>Spermatophyta</taxon>
        <taxon>Magnoliopsida</taxon>
        <taxon>eudicotyledons</taxon>
        <taxon>Gunneridae</taxon>
        <taxon>Pentapetalae</taxon>
        <taxon>Caryophyllales</taxon>
        <taxon>Cactineae</taxon>
        <taxon>Cactaceae</taxon>
        <taxon>Opuntioideae</taxon>
        <taxon>Opuntia</taxon>
    </lineage>
</organism>
<evidence type="ECO:0000256" key="5">
    <source>
        <dbReference type="ARBA" id="ARBA00022640"/>
    </source>
</evidence>
<dbReference type="GO" id="GO:0003951">
    <property type="term" value="F:NAD+ kinase activity"/>
    <property type="evidence" value="ECO:0007669"/>
    <property type="project" value="UniProtKB-EC"/>
</dbReference>
<reference evidence="18" key="1">
    <citation type="journal article" date="2013" name="J. Plant Res.">
        <title>Effect of fungi and light on seed germination of three Opuntia species from semiarid lands of central Mexico.</title>
        <authorList>
            <person name="Delgado-Sanchez P."/>
            <person name="Jimenez-Bremont J.F."/>
            <person name="Guerrero-Gonzalez Mde L."/>
            <person name="Flores J."/>
        </authorList>
    </citation>
    <scope>NUCLEOTIDE SEQUENCE</scope>
    <source>
        <tissue evidence="18">Cladode</tissue>
    </source>
</reference>
<dbReference type="InterPro" id="IPR017438">
    <property type="entry name" value="ATP-NAD_kinase_N"/>
</dbReference>
<comment type="subcellular location">
    <subcellularLocation>
        <location evidence="1">Plastid</location>
        <location evidence="1">Chloroplast</location>
    </subcellularLocation>
</comment>
<keyword evidence="5" id="KW-0934">Plastid</keyword>
<comment type="similarity">
    <text evidence="2">Belongs to the NAD kinase family.</text>
</comment>
<dbReference type="EMBL" id="GISG01220836">
    <property type="protein sequence ID" value="MBA4663598.1"/>
    <property type="molecule type" value="Transcribed_RNA"/>
</dbReference>
<dbReference type="PANTHER" id="PTHR20275">
    <property type="entry name" value="NAD KINASE"/>
    <property type="match status" value="1"/>
</dbReference>
<dbReference type="Gene3D" id="2.60.200.30">
    <property type="entry name" value="Probable inorganic polyphosphate/atp-NAD kinase, domain 2"/>
    <property type="match status" value="1"/>
</dbReference>
<comment type="function">
    <text evidence="15">Involved in chlorophyll synthesis and chloroplast protection against oxidative damage.</text>
</comment>
<dbReference type="SUPFAM" id="SSF52799">
    <property type="entry name" value="(Phosphotyrosine protein) phosphatases II"/>
    <property type="match status" value="1"/>
</dbReference>
<dbReference type="EC" id="2.7.1.23" evidence="3"/>
<evidence type="ECO:0000256" key="16">
    <source>
        <dbReference type="SAM" id="MobiDB-lite"/>
    </source>
</evidence>
<name>A0A7C9AAG7_OPUST</name>
<evidence type="ECO:0000256" key="3">
    <source>
        <dbReference type="ARBA" id="ARBA00012120"/>
    </source>
</evidence>
<evidence type="ECO:0000256" key="8">
    <source>
        <dbReference type="ARBA" id="ARBA00022777"/>
    </source>
</evidence>
<dbReference type="InterPro" id="IPR029021">
    <property type="entry name" value="Prot-tyrosine_phosphatase-like"/>
</dbReference>
<accession>A0A7C9AAG7</accession>
<dbReference type="HAMAP" id="MF_00361">
    <property type="entry name" value="NAD_kinase"/>
    <property type="match status" value="1"/>
</dbReference>
<dbReference type="InterPro" id="IPR017437">
    <property type="entry name" value="ATP-NAD_kinase_PpnK-typ_C"/>
</dbReference>
<feature type="compositionally biased region" description="Polar residues" evidence="16">
    <location>
        <begin position="429"/>
        <end position="442"/>
    </location>
</feature>
<feature type="region of interest" description="Disordered" evidence="16">
    <location>
        <begin position="420"/>
        <end position="442"/>
    </location>
</feature>
<dbReference type="Gene3D" id="3.40.50.10330">
    <property type="entry name" value="Probable inorganic polyphosphate/atp-NAD kinase, domain 1"/>
    <property type="match status" value="1"/>
</dbReference>
<evidence type="ECO:0000256" key="9">
    <source>
        <dbReference type="ARBA" id="ARBA00022840"/>
    </source>
</evidence>
<dbReference type="PANTHER" id="PTHR20275:SF6">
    <property type="entry name" value="NAD KINASE 2, CHLOROPLASTIC"/>
    <property type="match status" value="1"/>
</dbReference>
<evidence type="ECO:0000256" key="13">
    <source>
        <dbReference type="ARBA" id="ARBA00023027"/>
    </source>
</evidence>
<keyword evidence="13" id="KW-0520">NAD</keyword>
<dbReference type="FunFam" id="2.60.200.30:FF:000004">
    <property type="entry name" value="NAD kinase 2, chloroplastic"/>
    <property type="match status" value="1"/>
</dbReference>
<evidence type="ECO:0000256" key="4">
    <source>
        <dbReference type="ARBA" id="ARBA00022528"/>
    </source>
</evidence>
<evidence type="ECO:0000256" key="10">
    <source>
        <dbReference type="ARBA" id="ARBA00022857"/>
    </source>
</evidence>
<keyword evidence="12" id="KW-0809">Transit peptide</keyword>
<evidence type="ECO:0000256" key="11">
    <source>
        <dbReference type="ARBA" id="ARBA00022860"/>
    </source>
</evidence>
<keyword evidence="9" id="KW-0067">ATP-binding</keyword>
<evidence type="ECO:0000256" key="15">
    <source>
        <dbReference type="ARBA" id="ARBA00053646"/>
    </source>
</evidence>
<evidence type="ECO:0000256" key="7">
    <source>
        <dbReference type="ARBA" id="ARBA00022741"/>
    </source>
</evidence>
<dbReference type="Pfam" id="PF20143">
    <property type="entry name" value="NAD_kinase_C"/>
    <property type="match status" value="1"/>
</dbReference>
<keyword evidence="11" id="KW-0112">Calmodulin-binding</keyword>
<dbReference type="GO" id="GO:0005516">
    <property type="term" value="F:calmodulin binding"/>
    <property type="evidence" value="ECO:0007669"/>
    <property type="project" value="UniProtKB-KW"/>
</dbReference>
<keyword evidence="8 18" id="KW-0418">Kinase</keyword>
<dbReference type="GO" id="GO:0005524">
    <property type="term" value="F:ATP binding"/>
    <property type="evidence" value="ECO:0007669"/>
    <property type="project" value="UniProtKB-KW"/>
</dbReference>
<dbReference type="InterPro" id="IPR002504">
    <property type="entry name" value="NADK"/>
</dbReference>
<evidence type="ECO:0000256" key="2">
    <source>
        <dbReference type="ARBA" id="ARBA00010995"/>
    </source>
</evidence>
<sequence length="1021" mass="113473">MVACCLCQLVVADMSPSTCTANFSHFWAHRLSKFGDFRHRYKMFSSGYDGLVLQRKELRRLKFVVAAELPRTPFSLDFGLDLDSQTFQPLDVSQLRWIGPVPGDIAEVEAYCRIFRAAEHLHTALMDTLCDPETGVCTVSYDFPLEMLEDKLVSVLGCMISLLNKGRQDVLSGRSSIMASFRVEEMNAIEDKRPPLATFRSEIKRCCESLHVALENYLTPGDARSNDIWRKLQRLKNVCYDLGFPREEDSPSHMLFANWASVSVSTSKEDTSSADSDVVFWKGGQVTEEGLKWLMDRGFRTIVDLRAETVKDKFYQVALDDAVGSGKVELFKFPVEIGTAPSKEQVEKFAALVSDPNRRPLYLHSKEGVWRTSAMVSRWRQFVVRHESQLASNSSISSFGTSAQGRPMPSVDTITTLRAEKNSEDGDSLVQNSMDNTSSPNGVLSNQASVIIEEHDQEISSSCSVGLTHGEFVPLVETNDTMSLSAFSAEIVPFKLQIPPRDVFSRKEMSNFLRNRNISPSTFATSVRRRSRSVPAVRESCTSTSGTVDQVRKDSVSVLMEIGNSNESSVNKDHSVLGQKSTTGNGVTLDYRNDISNGAAVDGGRPPLIANGHSALVTNKMASKEDVSATIGPDPKNNGHLSIVPGDNGLEVIEGNMCASTTGVVRVQSRKKAEMYIVRTDGFSCLREKVTESSLAFTHPTTQQQMLMWKSTPKTVLLLKKLGSELMEEAKEVASFLYYQEKMDVLVEPDVHDVFARIPGFGFVQTFYAQDTSDLHEKVDFVACLGGDGVILYASNLFRGAVPPVVSFNLGSLGFLTSHNFEDYKRDLRQVIHGNNTREGVYITLRMRLQCEVFRNGKPMPGKVFDILNEVVVDRGSNPYLSKIECYEHDLLITKVQGDGIIVATPTGSTAYSTSAGGSMVHPNVPCMLFTPICPHSLSFRPVILPDSARLELKIPEDARSNAWVSFDGKRRQQLSRGDSVRISMSEHPLPTINKSDQTGDWFHSLIRCLNWNERMEQKAL</sequence>
<evidence type="ECO:0000313" key="18">
    <source>
        <dbReference type="EMBL" id="MBA4663598.1"/>
    </source>
</evidence>